<dbReference type="AlphaFoldDB" id="A0A2I1IEE2"/>
<dbReference type="EMBL" id="PKGO01000011">
    <property type="protein sequence ID" value="PKY69502.1"/>
    <property type="molecule type" value="Genomic_DNA"/>
</dbReference>
<dbReference type="Pfam" id="PF08666">
    <property type="entry name" value="SAF"/>
    <property type="match status" value="1"/>
</dbReference>
<gene>
    <name evidence="3" type="ORF">CYJ40_10255</name>
</gene>
<dbReference type="CDD" id="cd11614">
    <property type="entry name" value="SAF_CpaB_FlgA_like"/>
    <property type="match status" value="1"/>
</dbReference>
<feature type="domain" description="SAF" evidence="2">
    <location>
        <begin position="42"/>
        <end position="104"/>
    </location>
</feature>
<dbReference type="RefSeq" id="WP_061942014.1">
    <property type="nucleotide sequence ID" value="NZ_LPXW01000018.1"/>
</dbReference>
<reference evidence="3 4" key="1">
    <citation type="submission" date="2017-12" db="EMBL/GenBank/DDBJ databases">
        <title>Phylogenetic diversity of female urinary microbiome.</title>
        <authorList>
            <person name="Thomas-White K."/>
            <person name="Wolfe A.J."/>
        </authorList>
    </citation>
    <scope>NUCLEOTIDE SEQUENCE [LARGE SCALE GENOMIC DNA]</scope>
    <source>
        <strain evidence="3 4">UMB0426</strain>
    </source>
</reference>
<accession>A0A2I1IEE2</accession>
<dbReference type="Proteomes" id="UP000242755">
    <property type="component" value="Unassembled WGS sequence"/>
</dbReference>
<evidence type="ECO:0000313" key="4">
    <source>
        <dbReference type="Proteomes" id="UP000242755"/>
    </source>
</evidence>
<organism evidence="3 4">
    <name type="scientific">Brevibacterium ravenspurgense</name>
    <dbReference type="NCBI Taxonomy" id="479117"/>
    <lineage>
        <taxon>Bacteria</taxon>
        <taxon>Bacillati</taxon>
        <taxon>Actinomycetota</taxon>
        <taxon>Actinomycetes</taxon>
        <taxon>Micrococcales</taxon>
        <taxon>Brevibacteriaceae</taxon>
        <taxon>Brevibacterium</taxon>
    </lineage>
</organism>
<protein>
    <recommendedName>
        <fullName evidence="2">SAF domain-containing protein</fullName>
    </recommendedName>
</protein>
<evidence type="ECO:0000313" key="3">
    <source>
        <dbReference type="EMBL" id="PKY69502.1"/>
    </source>
</evidence>
<evidence type="ECO:0000259" key="2">
    <source>
        <dbReference type="SMART" id="SM00858"/>
    </source>
</evidence>
<dbReference type="STRING" id="1176165.GCA_001584405_00723"/>
<comment type="caution">
    <text evidence="3">The sequence shown here is derived from an EMBL/GenBank/DDBJ whole genome shotgun (WGS) entry which is preliminary data.</text>
</comment>
<dbReference type="Gene3D" id="3.90.1210.10">
    <property type="entry name" value="Antifreeze-like/N-acetylneuraminic acid synthase C-terminal domain"/>
    <property type="match status" value="1"/>
</dbReference>
<proteinExistence type="predicted"/>
<feature type="region of interest" description="Disordered" evidence="1">
    <location>
        <begin position="159"/>
        <end position="181"/>
    </location>
</feature>
<dbReference type="SMART" id="SM00858">
    <property type="entry name" value="SAF"/>
    <property type="match status" value="1"/>
</dbReference>
<sequence length="242" mass="23866">MSERLASLRRTVRAHRMVLAPLLVGLATLIAVWAVIPQTSGKPVVVAATSLAAGEEITSADLNIRTYPPALIPDSAHNSIDAVVGAHAAGALSAGVPITDDSLLEKGTAPEGTVLVPVPAADPAAASIIQTGSKVRIYSAQGGGFDGAAGFDTVAGSDAGAQGGAADENSGKNGGGAGSSGAKDLVKNNSAVVQSAVVTGVSRPSGGAFDDGKLVLTLAVTPDEAARLATIPPDMLSFAIVQ</sequence>
<name>A0A2I1IEE2_9MICO</name>
<evidence type="ECO:0000256" key="1">
    <source>
        <dbReference type="SAM" id="MobiDB-lite"/>
    </source>
</evidence>
<dbReference type="InterPro" id="IPR013974">
    <property type="entry name" value="SAF"/>
</dbReference>